<evidence type="ECO:0000313" key="5">
    <source>
        <dbReference type="EMBL" id="MBP1994434.1"/>
    </source>
</evidence>
<keyword evidence="3" id="KW-0472">Membrane</keyword>
<keyword evidence="6" id="KW-1185">Reference proteome</keyword>
<dbReference type="PANTHER" id="PTHR36927">
    <property type="entry name" value="BLR4337 PROTEIN"/>
    <property type="match status" value="1"/>
</dbReference>
<accession>A0ABS4J3L2</accession>
<feature type="transmembrane region" description="Helical" evidence="3">
    <location>
        <begin position="180"/>
        <end position="201"/>
    </location>
</feature>
<evidence type="ECO:0000259" key="4">
    <source>
        <dbReference type="Pfam" id="PF01757"/>
    </source>
</evidence>
<dbReference type="RefSeq" id="WP_209976271.1">
    <property type="nucleotide sequence ID" value="NZ_JAGGLB010000025.1"/>
</dbReference>
<gene>
    <name evidence="5" type="ORF">J2Z66_006070</name>
</gene>
<reference evidence="5 6" key="1">
    <citation type="submission" date="2021-03" db="EMBL/GenBank/DDBJ databases">
        <title>Genomic Encyclopedia of Type Strains, Phase IV (KMG-IV): sequencing the most valuable type-strain genomes for metagenomic binning, comparative biology and taxonomic classification.</title>
        <authorList>
            <person name="Goeker M."/>
        </authorList>
    </citation>
    <scope>NUCLEOTIDE SEQUENCE [LARGE SCALE GENOMIC DNA]</scope>
    <source>
        <strain evidence="5 6">DSM 26048</strain>
    </source>
</reference>
<feature type="transmembrane region" description="Helical" evidence="3">
    <location>
        <begin position="142"/>
        <end position="160"/>
    </location>
</feature>
<evidence type="ECO:0000256" key="3">
    <source>
        <dbReference type="SAM" id="Phobius"/>
    </source>
</evidence>
<sequence length="376" mass="44367">MVQNRLIYLDNLRVFLTLMVVAFHLAITYGFNIGWYFYDLSDDMLTKGILTYFVLVNQAFFMSLFFGIAGFFTPISYDRKGSISFLKDRFLRLGIPLLLFVFLVNPVIRYVYHIGTSKSFIEYIIDEISRDPIGFIKHAAPGPMWFLEALLIFSLCYALIRCLMQAQIIPIHHRFPKDNIILLFVITLSFLNFIIRIWSPIENQFLFLRLGHFVPYIGYFISGTIAYRSGWLSFLNESQIKKWFRISVVCILFFPILLYIGGAFDGQMQLFFGGWHWQSLVYSFWEPFVCIGISLWLLSTFRSKYNKSNRLTRFMADHAYAVYFIHAFFTVYITFFFQYSKIPSLLKFFIVSIIVTMTCFLAAYIIRKIPFLRKIF</sequence>
<comment type="subcellular location">
    <subcellularLocation>
        <location evidence="1">Membrane</location>
    </subcellularLocation>
</comment>
<feature type="transmembrane region" description="Helical" evidence="3">
    <location>
        <begin position="49"/>
        <end position="72"/>
    </location>
</feature>
<proteinExistence type="inferred from homology"/>
<dbReference type="Pfam" id="PF01757">
    <property type="entry name" value="Acyl_transf_3"/>
    <property type="match status" value="1"/>
</dbReference>
<name>A0ABS4J3L2_9BACL</name>
<feature type="transmembrane region" description="Helical" evidence="3">
    <location>
        <begin position="213"/>
        <end position="231"/>
    </location>
</feature>
<feature type="transmembrane region" description="Helical" evidence="3">
    <location>
        <begin position="12"/>
        <end position="37"/>
    </location>
</feature>
<dbReference type="InterPro" id="IPR002656">
    <property type="entry name" value="Acyl_transf_3_dom"/>
</dbReference>
<comment type="similarity">
    <text evidence="2">Belongs to the acyltransferase 3 family.</text>
</comment>
<feature type="domain" description="Acyltransferase 3" evidence="4">
    <location>
        <begin position="7"/>
        <end position="363"/>
    </location>
</feature>
<feature type="transmembrane region" description="Helical" evidence="3">
    <location>
        <begin position="280"/>
        <end position="299"/>
    </location>
</feature>
<evidence type="ECO:0000313" key="6">
    <source>
        <dbReference type="Proteomes" id="UP001519287"/>
    </source>
</evidence>
<dbReference type="Proteomes" id="UP001519287">
    <property type="component" value="Unassembled WGS sequence"/>
</dbReference>
<keyword evidence="3" id="KW-1133">Transmembrane helix</keyword>
<evidence type="ECO:0000256" key="2">
    <source>
        <dbReference type="ARBA" id="ARBA00007400"/>
    </source>
</evidence>
<dbReference type="InterPro" id="IPR050623">
    <property type="entry name" value="Glucan_succinyl_AcylTrfase"/>
</dbReference>
<feature type="transmembrane region" description="Helical" evidence="3">
    <location>
        <begin position="243"/>
        <end position="260"/>
    </location>
</feature>
<organism evidence="5 6">
    <name type="scientific">Paenibacillus eucommiae</name>
    <dbReference type="NCBI Taxonomy" id="1355755"/>
    <lineage>
        <taxon>Bacteria</taxon>
        <taxon>Bacillati</taxon>
        <taxon>Bacillota</taxon>
        <taxon>Bacilli</taxon>
        <taxon>Bacillales</taxon>
        <taxon>Paenibacillaceae</taxon>
        <taxon>Paenibacillus</taxon>
    </lineage>
</organism>
<feature type="transmembrane region" description="Helical" evidence="3">
    <location>
        <begin position="93"/>
        <end position="112"/>
    </location>
</feature>
<feature type="transmembrane region" description="Helical" evidence="3">
    <location>
        <begin position="345"/>
        <end position="366"/>
    </location>
</feature>
<feature type="transmembrane region" description="Helical" evidence="3">
    <location>
        <begin position="320"/>
        <end position="339"/>
    </location>
</feature>
<dbReference type="PANTHER" id="PTHR36927:SF4">
    <property type="entry name" value="BLR5718 PROTEIN"/>
    <property type="match status" value="1"/>
</dbReference>
<keyword evidence="3" id="KW-0812">Transmembrane</keyword>
<evidence type="ECO:0000256" key="1">
    <source>
        <dbReference type="ARBA" id="ARBA00004370"/>
    </source>
</evidence>
<dbReference type="EMBL" id="JAGGLB010000025">
    <property type="protein sequence ID" value="MBP1994434.1"/>
    <property type="molecule type" value="Genomic_DNA"/>
</dbReference>
<comment type="caution">
    <text evidence="5">The sequence shown here is derived from an EMBL/GenBank/DDBJ whole genome shotgun (WGS) entry which is preliminary data.</text>
</comment>
<protein>
    <submittedName>
        <fullName evidence="5">Surface polysaccharide O-acyltransferase-like enzyme</fullName>
    </submittedName>
</protein>